<keyword evidence="9" id="KW-0902">Two-component regulatory system</keyword>
<feature type="domain" description="PAS" evidence="17">
    <location>
        <begin position="362"/>
        <end position="404"/>
    </location>
</feature>
<dbReference type="CDD" id="cd00130">
    <property type="entry name" value="PAS"/>
    <property type="match status" value="1"/>
</dbReference>
<dbReference type="Gene3D" id="1.10.287.130">
    <property type="match status" value="1"/>
</dbReference>
<evidence type="ECO:0000256" key="8">
    <source>
        <dbReference type="ARBA" id="ARBA00022840"/>
    </source>
</evidence>
<dbReference type="SUPFAM" id="SSF47384">
    <property type="entry name" value="Homodimeric domain of signal transducing histidine kinase"/>
    <property type="match status" value="1"/>
</dbReference>
<dbReference type="GO" id="GO:0016020">
    <property type="term" value="C:membrane"/>
    <property type="evidence" value="ECO:0007669"/>
    <property type="project" value="UniProtKB-SubCell"/>
</dbReference>
<evidence type="ECO:0000256" key="10">
    <source>
        <dbReference type="ARBA" id="ARBA00064003"/>
    </source>
</evidence>
<dbReference type="InterPro" id="IPR005467">
    <property type="entry name" value="His_kinase_dom"/>
</dbReference>
<evidence type="ECO:0000259" key="17">
    <source>
        <dbReference type="PROSITE" id="PS50112"/>
    </source>
</evidence>
<dbReference type="Pfam" id="PF13426">
    <property type="entry name" value="PAS_9"/>
    <property type="match status" value="1"/>
</dbReference>
<dbReference type="Gene3D" id="3.30.565.10">
    <property type="entry name" value="Histidine kinase-like ATPase, C-terminal domain"/>
    <property type="match status" value="1"/>
</dbReference>
<reference evidence="20 21" key="1">
    <citation type="journal article" date="2011" name="J. Bacteriol.">
        <title>Genome sequence of the mercury-methylating and pleomorphic Desulfovibrio africanus Strain Walvis Bay.</title>
        <authorList>
            <person name="Brown S.D."/>
            <person name="Wall J.D."/>
            <person name="Kucken A.M."/>
            <person name="Gilmour C.C."/>
            <person name="Podar M."/>
            <person name="Brandt C.C."/>
            <person name="Teshima H."/>
            <person name="Detter J.C."/>
            <person name="Han C.S."/>
            <person name="Land M.L."/>
            <person name="Lucas S."/>
            <person name="Han J."/>
            <person name="Pennacchio L."/>
            <person name="Nolan M."/>
            <person name="Pitluck S."/>
            <person name="Woyke T."/>
            <person name="Goodwin L."/>
            <person name="Palumbo A.V."/>
            <person name="Elias D.A."/>
        </authorList>
    </citation>
    <scope>NUCLEOTIDE SEQUENCE [LARGE SCALE GENOMIC DNA]</scope>
    <source>
        <strain evidence="20 21">Walvis Bay</strain>
    </source>
</reference>
<dbReference type="InterPro" id="IPR000700">
    <property type="entry name" value="PAS-assoc_C"/>
</dbReference>
<dbReference type="KEGG" id="daf:Desaf_2596"/>
<evidence type="ECO:0000256" key="4">
    <source>
        <dbReference type="ARBA" id="ARBA00022553"/>
    </source>
</evidence>
<dbReference type="PROSITE" id="PS50885">
    <property type="entry name" value="HAMP"/>
    <property type="match status" value="1"/>
</dbReference>
<feature type="domain" description="Histidine kinase" evidence="15">
    <location>
        <begin position="502"/>
        <end position="731"/>
    </location>
</feature>
<keyword evidence="7 20" id="KW-0418">Kinase</keyword>
<dbReference type="SMART" id="SM00388">
    <property type="entry name" value="HisKA"/>
    <property type="match status" value="1"/>
</dbReference>
<keyword evidence="6" id="KW-0547">Nucleotide-binding</keyword>
<dbReference type="InterPro" id="IPR004358">
    <property type="entry name" value="Sig_transdc_His_kin-like_C"/>
</dbReference>
<sequence length="880" mass="97477">MEDRHASESQHLNSAVRKITLLLGLVQEPSGFQNLRAALQWQTHYADLASVLKALPTLDEQSRILKIRILQEHASIGALFKNLAVTGQADVEMDVRQMIQGQLVVRTASMVADVLAINDLTDKYMYRERRWMLAWTASAVAFLAGVVAALLYILQRRVVSPVVSLEAATKALSIGRLDHPIRVSGNDEVAKLAASFEDMRVALRERLADLSKANRRAQEARDESEKRAAELDAALMSLAEGIIFYNTEHQITYLNPSAEKILGFSLENVSDLPADARVKLFTVRKLDGSIPTKEELVGWRALHGATVHGEEFIIYPQGSSLSSNILSSAAPVRTSDGRTLGAIQTLVNITERKRTEEALRESEERYRSIFHNSHAVMLLADPQTGELVDVNPAACAYYGYSPEECRRMTIGQINTLPIEEFRARMMEAASKEQNKFEFRHRLASGEVRDVEVYSGPVRVEGRLLLHSIVHDITERKRLEEDLFQAKAEAEAANRAKSEFLASMSHEIRTPMNGVIGLTELALMQEPKGKVRDYLGLVKQSANSLLDIINDILDLSKIEAGRVELENADFDLRDMLDSLFETMRLTAERKRLSFTAAIDPGVPDWIKGDEGRLRQIFVNLIGNAVKYTETGQVSVHVGLENAHDSPVAGDSDKPEHICLLVSVKDTGIGIPKNKLEKIFDPFDTGARGAKHDGTGLGLTITNRLVELMGGRIIVRSEPGQGSTFTFSAALEPASDTATTQESLQATVLPDARTLRILLAEDNEINRFLALELLKERGHVVTAVENGRDALNMLAKERFDLVLMDVQMPEINGVEATRRIRAGKVPDTDPRIPIVALTAYALKGDREKFMSAGMDDYLSKPLDLKELDRVLERLGSDKGAAD</sequence>
<name>F3YZW0_DESAF</name>
<evidence type="ECO:0000313" key="21">
    <source>
        <dbReference type="Proteomes" id="UP000007844"/>
    </source>
</evidence>
<dbReference type="CDD" id="cd06225">
    <property type="entry name" value="HAMP"/>
    <property type="match status" value="1"/>
</dbReference>
<dbReference type="SMART" id="SM00448">
    <property type="entry name" value="REC"/>
    <property type="match status" value="1"/>
</dbReference>
<dbReference type="PANTHER" id="PTHR45339:SF1">
    <property type="entry name" value="HYBRID SIGNAL TRANSDUCTION HISTIDINE KINASE J"/>
    <property type="match status" value="1"/>
</dbReference>
<dbReference type="InterPro" id="IPR036097">
    <property type="entry name" value="HisK_dim/P_sf"/>
</dbReference>
<protein>
    <recommendedName>
        <fullName evidence="11">Sensory/regulatory protein RpfC</fullName>
        <ecNumber evidence="3">2.7.13.3</ecNumber>
    </recommendedName>
</protein>
<evidence type="ECO:0000256" key="12">
    <source>
        <dbReference type="PROSITE-ProRule" id="PRU00169"/>
    </source>
</evidence>
<evidence type="ECO:0000256" key="2">
    <source>
        <dbReference type="ARBA" id="ARBA00004370"/>
    </source>
</evidence>
<feature type="domain" description="HAMP" evidence="19">
    <location>
        <begin position="156"/>
        <end position="208"/>
    </location>
</feature>
<dbReference type="STRING" id="690850.Desaf_2596"/>
<keyword evidence="14" id="KW-1133">Transmembrane helix</keyword>
<keyword evidence="14" id="KW-0812">Transmembrane</keyword>
<dbReference type="PROSITE" id="PS50113">
    <property type="entry name" value="PAC"/>
    <property type="match status" value="2"/>
</dbReference>
<dbReference type="PROSITE" id="PS50112">
    <property type="entry name" value="PAS"/>
    <property type="match status" value="2"/>
</dbReference>
<proteinExistence type="predicted"/>
<evidence type="ECO:0000256" key="13">
    <source>
        <dbReference type="SAM" id="Coils"/>
    </source>
</evidence>
<dbReference type="PROSITE" id="PS50109">
    <property type="entry name" value="HIS_KIN"/>
    <property type="match status" value="1"/>
</dbReference>
<evidence type="ECO:0000256" key="6">
    <source>
        <dbReference type="ARBA" id="ARBA00022741"/>
    </source>
</evidence>
<feature type="coiled-coil region" evidence="13">
    <location>
        <begin position="200"/>
        <end position="234"/>
    </location>
</feature>
<evidence type="ECO:0000259" key="16">
    <source>
        <dbReference type="PROSITE" id="PS50110"/>
    </source>
</evidence>
<dbReference type="EC" id="2.7.13.3" evidence="3"/>
<dbReference type="Gene3D" id="3.40.50.2300">
    <property type="match status" value="1"/>
</dbReference>
<dbReference type="GO" id="GO:0005524">
    <property type="term" value="F:ATP binding"/>
    <property type="evidence" value="ECO:0007669"/>
    <property type="project" value="UniProtKB-KW"/>
</dbReference>
<evidence type="ECO:0000256" key="9">
    <source>
        <dbReference type="ARBA" id="ARBA00023012"/>
    </source>
</evidence>
<dbReference type="PRINTS" id="PR00344">
    <property type="entry name" value="BCTRLSENSOR"/>
</dbReference>
<comment type="subunit">
    <text evidence="10">At low DSF concentrations, interacts with RpfF.</text>
</comment>
<dbReference type="SMART" id="SM00304">
    <property type="entry name" value="HAMP"/>
    <property type="match status" value="1"/>
</dbReference>
<accession>F3YZW0</accession>
<evidence type="ECO:0000256" key="3">
    <source>
        <dbReference type="ARBA" id="ARBA00012438"/>
    </source>
</evidence>
<comment type="catalytic activity">
    <reaction evidence="1">
        <text>ATP + protein L-histidine = ADP + protein N-phospho-L-histidine.</text>
        <dbReference type="EC" id="2.7.13.3"/>
    </reaction>
</comment>
<dbReference type="SUPFAM" id="SSF55785">
    <property type="entry name" value="PYP-like sensor domain (PAS domain)"/>
    <property type="match status" value="2"/>
</dbReference>
<dbReference type="HOGENOM" id="CLU_000445_114_15_7"/>
<dbReference type="InterPro" id="IPR001789">
    <property type="entry name" value="Sig_transdc_resp-reg_receiver"/>
</dbReference>
<dbReference type="Gene3D" id="3.30.450.20">
    <property type="entry name" value="PAS domain"/>
    <property type="match status" value="2"/>
</dbReference>
<dbReference type="Gene3D" id="6.10.340.10">
    <property type="match status" value="1"/>
</dbReference>
<dbReference type="CDD" id="cd17546">
    <property type="entry name" value="REC_hyHK_CKI1_RcsC-like"/>
    <property type="match status" value="1"/>
</dbReference>
<dbReference type="NCBIfam" id="TIGR00229">
    <property type="entry name" value="sensory_box"/>
    <property type="match status" value="2"/>
</dbReference>
<dbReference type="RefSeq" id="WP_014260609.1">
    <property type="nucleotide sequence ID" value="NC_016629.1"/>
</dbReference>
<evidence type="ECO:0000256" key="7">
    <source>
        <dbReference type="ARBA" id="ARBA00022777"/>
    </source>
</evidence>
<dbReference type="AlphaFoldDB" id="F3YZW0"/>
<dbReference type="Pfam" id="PF13188">
    <property type="entry name" value="PAS_8"/>
    <property type="match status" value="1"/>
</dbReference>
<dbReference type="eggNOG" id="COG2205">
    <property type="taxonomic scope" value="Bacteria"/>
</dbReference>
<keyword evidence="21" id="KW-1185">Reference proteome</keyword>
<dbReference type="Pfam" id="PF00072">
    <property type="entry name" value="Response_reg"/>
    <property type="match status" value="1"/>
</dbReference>
<dbReference type="CDD" id="cd16922">
    <property type="entry name" value="HATPase_EvgS-ArcB-TorS-like"/>
    <property type="match status" value="1"/>
</dbReference>
<evidence type="ECO:0000256" key="1">
    <source>
        <dbReference type="ARBA" id="ARBA00000085"/>
    </source>
</evidence>
<organism evidence="20 21">
    <name type="scientific">Desulfocurvibacter africanus subsp. africanus str. Walvis Bay</name>
    <dbReference type="NCBI Taxonomy" id="690850"/>
    <lineage>
        <taxon>Bacteria</taxon>
        <taxon>Pseudomonadati</taxon>
        <taxon>Thermodesulfobacteriota</taxon>
        <taxon>Desulfovibrionia</taxon>
        <taxon>Desulfovibrionales</taxon>
        <taxon>Desulfovibrionaceae</taxon>
        <taxon>Desulfocurvibacter</taxon>
    </lineage>
</organism>
<feature type="domain" description="PAC" evidence="18">
    <location>
        <begin position="434"/>
        <end position="484"/>
    </location>
</feature>
<keyword evidence="8" id="KW-0067">ATP-binding</keyword>
<dbReference type="SMART" id="SM00091">
    <property type="entry name" value="PAS"/>
    <property type="match status" value="2"/>
</dbReference>
<evidence type="ECO:0000259" key="15">
    <source>
        <dbReference type="PROSITE" id="PS50109"/>
    </source>
</evidence>
<dbReference type="Pfam" id="PF00512">
    <property type="entry name" value="HisKA"/>
    <property type="match status" value="1"/>
</dbReference>
<evidence type="ECO:0000259" key="18">
    <source>
        <dbReference type="PROSITE" id="PS50113"/>
    </source>
</evidence>
<dbReference type="InterPro" id="IPR036890">
    <property type="entry name" value="HATPase_C_sf"/>
</dbReference>
<feature type="transmembrane region" description="Helical" evidence="14">
    <location>
        <begin position="133"/>
        <end position="154"/>
    </location>
</feature>
<gene>
    <name evidence="20" type="ORF">Desaf_2596</name>
</gene>
<feature type="domain" description="Response regulatory" evidence="16">
    <location>
        <begin position="754"/>
        <end position="873"/>
    </location>
</feature>
<dbReference type="SUPFAM" id="SSF158472">
    <property type="entry name" value="HAMP domain-like"/>
    <property type="match status" value="1"/>
</dbReference>
<dbReference type="FunFam" id="3.30.565.10:FF:000010">
    <property type="entry name" value="Sensor histidine kinase RcsC"/>
    <property type="match status" value="1"/>
</dbReference>
<dbReference type="EMBL" id="CP003221">
    <property type="protein sequence ID" value="EGJ50915.1"/>
    <property type="molecule type" value="Genomic_DNA"/>
</dbReference>
<dbReference type="InterPro" id="IPR035965">
    <property type="entry name" value="PAS-like_dom_sf"/>
</dbReference>
<dbReference type="InterPro" id="IPR003661">
    <property type="entry name" value="HisK_dim/P_dom"/>
</dbReference>
<keyword evidence="14" id="KW-0472">Membrane</keyword>
<feature type="modified residue" description="4-aspartylphosphate" evidence="12">
    <location>
        <position position="803"/>
    </location>
</feature>
<evidence type="ECO:0000259" key="19">
    <source>
        <dbReference type="PROSITE" id="PS50885"/>
    </source>
</evidence>
<dbReference type="InterPro" id="IPR003660">
    <property type="entry name" value="HAMP_dom"/>
</dbReference>
<dbReference type="InterPro" id="IPR011006">
    <property type="entry name" value="CheY-like_superfamily"/>
</dbReference>
<keyword evidence="5" id="KW-0808">Transferase</keyword>
<dbReference type="SUPFAM" id="SSF52172">
    <property type="entry name" value="CheY-like"/>
    <property type="match status" value="1"/>
</dbReference>
<dbReference type="FunFam" id="1.10.287.130:FF:000002">
    <property type="entry name" value="Two-component osmosensing histidine kinase"/>
    <property type="match status" value="1"/>
</dbReference>
<evidence type="ECO:0000313" key="20">
    <source>
        <dbReference type="EMBL" id="EGJ50915.1"/>
    </source>
</evidence>
<dbReference type="SUPFAM" id="SSF55874">
    <property type="entry name" value="ATPase domain of HSP90 chaperone/DNA topoisomerase II/histidine kinase"/>
    <property type="match status" value="1"/>
</dbReference>
<dbReference type="InterPro" id="IPR003594">
    <property type="entry name" value="HATPase_dom"/>
</dbReference>
<dbReference type="SMART" id="SM00387">
    <property type="entry name" value="HATPase_c"/>
    <property type="match status" value="1"/>
</dbReference>
<evidence type="ECO:0000256" key="14">
    <source>
        <dbReference type="SAM" id="Phobius"/>
    </source>
</evidence>
<dbReference type="Pfam" id="PF00672">
    <property type="entry name" value="HAMP"/>
    <property type="match status" value="1"/>
</dbReference>
<dbReference type="CDD" id="cd00082">
    <property type="entry name" value="HisKA"/>
    <property type="match status" value="1"/>
</dbReference>
<dbReference type="Pfam" id="PF02518">
    <property type="entry name" value="HATPase_c"/>
    <property type="match status" value="1"/>
</dbReference>
<dbReference type="InterPro" id="IPR000014">
    <property type="entry name" value="PAS"/>
</dbReference>
<evidence type="ECO:0000256" key="11">
    <source>
        <dbReference type="ARBA" id="ARBA00068150"/>
    </source>
</evidence>
<evidence type="ECO:0000256" key="5">
    <source>
        <dbReference type="ARBA" id="ARBA00022679"/>
    </source>
</evidence>
<dbReference type="PANTHER" id="PTHR45339">
    <property type="entry name" value="HYBRID SIGNAL TRANSDUCTION HISTIDINE KINASE J"/>
    <property type="match status" value="1"/>
</dbReference>
<dbReference type="Proteomes" id="UP000007844">
    <property type="component" value="Chromosome"/>
</dbReference>
<dbReference type="PROSITE" id="PS50110">
    <property type="entry name" value="RESPONSE_REGULATORY"/>
    <property type="match status" value="1"/>
</dbReference>
<feature type="domain" description="PAS" evidence="17">
    <location>
        <begin position="227"/>
        <end position="269"/>
    </location>
</feature>
<keyword evidence="4 12" id="KW-0597">Phosphoprotein</keyword>
<feature type="domain" description="PAC" evidence="18">
    <location>
        <begin position="307"/>
        <end position="361"/>
    </location>
</feature>
<keyword evidence="13" id="KW-0175">Coiled coil</keyword>
<comment type="subcellular location">
    <subcellularLocation>
        <location evidence="2">Membrane</location>
    </subcellularLocation>
</comment>
<dbReference type="GO" id="GO:0000155">
    <property type="term" value="F:phosphorelay sensor kinase activity"/>
    <property type="evidence" value="ECO:0007669"/>
    <property type="project" value="InterPro"/>
</dbReference>